<protein>
    <submittedName>
        <fullName evidence="1">Uncharacterized protein</fullName>
    </submittedName>
</protein>
<organism evidence="1 2">
    <name type="scientific">Meganyctiphanes norvegica</name>
    <name type="common">Northern krill</name>
    <name type="synonym">Thysanopoda norvegica</name>
    <dbReference type="NCBI Taxonomy" id="48144"/>
    <lineage>
        <taxon>Eukaryota</taxon>
        <taxon>Metazoa</taxon>
        <taxon>Ecdysozoa</taxon>
        <taxon>Arthropoda</taxon>
        <taxon>Crustacea</taxon>
        <taxon>Multicrustacea</taxon>
        <taxon>Malacostraca</taxon>
        <taxon>Eumalacostraca</taxon>
        <taxon>Eucarida</taxon>
        <taxon>Euphausiacea</taxon>
        <taxon>Euphausiidae</taxon>
        <taxon>Meganyctiphanes</taxon>
    </lineage>
</organism>
<keyword evidence="2" id="KW-1185">Reference proteome</keyword>
<feature type="non-terminal residue" evidence="1">
    <location>
        <position position="1"/>
    </location>
</feature>
<gene>
    <name evidence="1" type="ORF">MNOR_LOCUS41325</name>
</gene>
<evidence type="ECO:0000313" key="2">
    <source>
        <dbReference type="Proteomes" id="UP001497623"/>
    </source>
</evidence>
<proteinExistence type="predicted"/>
<dbReference type="Proteomes" id="UP001497623">
    <property type="component" value="Unassembled WGS sequence"/>
</dbReference>
<accession>A0AAV2SW46</accession>
<name>A0AAV2SW46_MEGNR</name>
<sequence length="107" mass="12006">VLVDTINTLQGVFFFFVFLTHQDKRALMKEKIPMLLQFSKLVMKETDDAARIINSKSHMHSKKMASLPIISHIFSSSSYKLNANETSDSSPSAGVTPILLLYKDTSL</sequence>
<reference evidence="1 2" key="1">
    <citation type="submission" date="2024-05" db="EMBL/GenBank/DDBJ databases">
        <authorList>
            <person name="Wallberg A."/>
        </authorList>
    </citation>
    <scope>NUCLEOTIDE SEQUENCE [LARGE SCALE GENOMIC DNA]</scope>
</reference>
<evidence type="ECO:0000313" key="1">
    <source>
        <dbReference type="EMBL" id="CAL4247649.1"/>
    </source>
</evidence>
<comment type="caution">
    <text evidence="1">The sequence shown here is derived from an EMBL/GenBank/DDBJ whole genome shotgun (WGS) entry which is preliminary data.</text>
</comment>
<dbReference type="AlphaFoldDB" id="A0AAV2SW46"/>
<dbReference type="EMBL" id="CAXKWB010148585">
    <property type="protein sequence ID" value="CAL4247649.1"/>
    <property type="molecule type" value="Genomic_DNA"/>
</dbReference>